<evidence type="ECO:0000313" key="1">
    <source>
        <dbReference type="EMBL" id="SUS07289.1"/>
    </source>
</evidence>
<dbReference type="PROSITE" id="PS51257">
    <property type="entry name" value="PROKAR_LIPOPROTEIN"/>
    <property type="match status" value="1"/>
</dbReference>
<accession>A0A380THW3</accession>
<reference evidence="1" key="1">
    <citation type="submission" date="2018-07" db="EMBL/GenBank/DDBJ databases">
        <authorList>
            <person name="Quirk P.G."/>
            <person name="Krulwich T.A."/>
        </authorList>
    </citation>
    <scope>NUCLEOTIDE SEQUENCE</scope>
</reference>
<dbReference type="EMBL" id="UIDG01000342">
    <property type="protein sequence ID" value="SUS07289.1"/>
    <property type="molecule type" value="Genomic_DNA"/>
</dbReference>
<organism evidence="1">
    <name type="scientific">metagenome</name>
    <dbReference type="NCBI Taxonomy" id="256318"/>
    <lineage>
        <taxon>unclassified sequences</taxon>
        <taxon>metagenomes</taxon>
    </lineage>
</organism>
<sequence length="88" mass="9430">MRQRGSGSVRPPSLLRCQRIAIAGFALAVSACSSTSLPPLEDVCQFRTCVCTDTKAAFWQSGDPKPPLWGENGAPYCPPGYALRRSGD</sequence>
<dbReference type="AlphaFoldDB" id="A0A380THW3"/>
<proteinExistence type="predicted"/>
<gene>
    <name evidence="1" type="ORF">DF3PB_4060002</name>
</gene>
<name>A0A380THW3_9ZZZZ</name>
<protein>
    <submittedName>
        <fullName evidence="1">Uncharacterized protein</fullName>
    </submittedName>
</protein>